<dbReference type="Pfam" id="PF14432">
    <property type="entry name" value="DYW_deaminase"/>
    <property type="match status" value="1"/>
</dbReference>
<sequence length="78" mass="8963">MKNLIVCGDCHHARKFISKVHDRETVVQDRITFHHFKADSVPATSKDHCSPGGATEVEWASRIRRSRKPPRKGRDDQQ</sequence>
<organism evidence="3 4">
    <name type="scientific">Ensete ventricosum</name>
    <name type="common">Abyssinian banana</name>
    <name type="synonym">Musa ensete</name>
    <dbReference type="NCBI Taxonomy" id="4639"/>
    <lineage>
        <taxon>Eukaryota</taxon>
        <taxon>Viridiplantae</taxon>
        <taxon>Streptophyta</taxon>
        <taxon>Embryophyta</taxon>
        <taxon>Tracheophyta</taxon>
        <taxon>Spermatophyta</taxon>
        <taxon>Magnoliopsida</taxon>
        <taxon>Liliopsida</taxon>
        <taxon>Zingiberales</taxon>
        <taxon>Musaceae</taxon>
        <taxon>Ensete</taxon>
    </lineage>
</organism>
<accession>A0A427ABP5</accession>
<evidence type="ECO:0000259" key="2">
    <source>
        <dbReference type="Pfam" id="PF14432"/>
    </source>
</evidence>
<reference evidence="3 4" key="1">
    <citation type="journal article" date="2014" name="Agronomy (Basel)">
        <title>A Draft Genome Sequence for Ensete ventricosum, the Drought-Tolerant Tree Against Hunger.</title>
        <authorList>
            <person name="Harrison J."/>
            <person name="Moore K.A."/>
            <person name="Paszkiewicz K."/>
            <person name="Jones T."/>
            <person name="Grant M."/>
            <person name="Ambacheew D."/>
            <person name="Muzemil S."/>
            <person name="Studholme D.J."/>
        </authorList>
    </citation>
    <scope>NUCLEOTIDE SEQUENCE [LARGE SCALE GENOMIC DNA]</scope>
</reference>
<feature type="region of interest" description="Disordered" evidence="1">
    <location>
        <begin position="41"/>
        <end position="78"/>
    </location>
</feature>
<dbReference type="AlphaFoldDB" id="A0A427ABP5"/>
<dbReference type="InterPro" id="IPR032867">
    <property type="entry name" value="DYW_dom"/>
</dbReference>
<protein>
    <recommendedName>
        <fullName evidence="2">DYW domain-containing protein</fullName>
    </recommendedName>
</protein>
<dbReference type="Proteomes" id="UP000287651">
    <property type="component" value="Unassembled WGS sequence"/>
</dbReference>
<name>A0A427ABP5_ENSVE</name>
<dbReference type="EMBL" id="AMZH03003033">
    <property type="protein sequence ID" value="RRT73639.1"/>
    <property type="molecule type" value="Genomic_DNA"/>
</dbReference>
<comment type="caution">
    <text evidence="3">The sequence shown here is derived from an EMBL/GenBank/DDBJ whole genome shotgun (WGS) entry which is preliminary data.</text>
</comment>
<evidence type="ECO:0000313" key="4">
    <source>
        <dbReference type="Proteomes" id="UP000287651"/>
    </source>
</evidence>
<evidence type="ECO:0000313" key="3">
    <source>
        <dbReference type="EMBL" id="RRT73639.1"/>
    </source>
</evidence>
<dbReference type="GO" id="GO:0008270">
    <property type="term" value="F:zinc ion binding"/>
    <property type="evidence" value="ECO:0007669"/>
    <property type="project" value="InterPro"/>
</dbReference>
<evidence type="ECO:0000256" key="1">
    <source>
        <dbReference type="SAM" id="MobiDB-lite"/>
    </source>
</evidence>
<feature type="compositionally biased region" description="Basic residues" evidence="1">
    <location>
        <begin position="62"/>
        <end position="71"/>
    </location>
</feature>
<feature type="domain" description="DYW" evidence="2">
    <location>
        <begin position="1"/>
        <end position="39"/>
    </location>
</feature>
<gene>
    <name evidence="3" type="ORF">B296_00032632</name>
</gene>
<proteinExistence type="predicted"/>